<evidence type="ECO:0000313" key="3">
    <source>
        <dbReference type="Proteomes" id="UP000662703"/>
    </source>
</evidence>
<proteinExistence type="predicted"/>
<dbReference type="Proteomes" id="UP000662703">
    <property type="component" value="Unassembled WGS sequence"/>
</dbReference>
<dbReference type="CDD" id="cd00085">
    <property type="entry name" value="HNHc"/>
    <property type="match status" value="1"/>
</dbReference>
<dbReference type="InterPro" id="IPR003615">
    <property type="entry name" value="HNH_nuc"/>
</dbReference>
<sequence>MSDNWTEEELRASVEAYVEMHRLESEGRPFSKKSYYESLANRFGRTVKSYGYRMQNISYVYSLQGRRWVTGLKPARNVGTNVIRILEDLIAASEGQYFGSNAGFDAAVEKLRKTRRASPPNGNEKPPSIQVLVTQFVRNPEVVSWVLSEAAGRCERCEIPAPFVRDDGSPFLEVHHVQRLADGGEDTINNVVALCPNCHRELHYRSNKQALAKKLRAKISRLKAKRGRL</sequence>
<evidence type="ECO:0000259" key="1">
    <source>
        <dbReference type="SMART" id="SM00507"/>
    </source>
</evidence>
<reference evidence="2 3" key="1">
    <citation type="submission" date="2012-09" db="EMBL/GenBank/DDBJ databases">
        <title>Genome Sequence of alkane-degrading Bacterium Alcanivorax sp. 521-1.</title>
        <authorList>
            <person name="Lai Q."/>
            <person name="Shao Z."/>
        </authorList>
    </citation>
    <scope>NUCLEOTIDE SEQUENCE [LARGE SCALE GENOMIC DNA]</scope>
    <source>
        <strain evidence="2 3">521-1</strain>
    </source>
</reference>
<keyword evidence="2" id="KW-0378">Hydrolase</keyword>
<dbReference type="GO" id="GO:0004519">
    <property type="term" value="F:endonuclease activity"/>
    <property type="evidence" value="ECO:0007669"/>
    <property type="project" value="UniProtKB-KW"/>
</dbReference>
<name>A0ABS0ANN9_9GAMM</name>
<dbReference type="RefSeq" id="WP_194864410.1">
    <property type="nucleotide sequence ID" value="NZ_ARXX01000011.1"/>
</dbReference>
<dbReference type="Pfam" id="PF01844">
    <property type="entry name" value="HNH"/>
    <property type="match status" value="1"/>
</dbReference>
<dbReference type="EMBL" id="ARXX01000011">
    <property type="protein sequence ID" value="MBF5055739.1"/>
    <property type="molecule type" value="Genomic_DNA"/>
</dbReference>
<keyword evidence="3" id="KW-1185">Reference proteome</keyword>
<organism evidence="2 3">
    <name type="scientific">Alloalcanivorax profundimaris</name>
    <dbReference type="NCBI Taxonomy" id="2735259"/>
    <lineage>
        <taxon>Bacteria</taxon>
        <taxon>Pseudomonadati</taxon>
        <taxon>Pseudomonadota</taxon>
        <taxon>Gammaproteobacteria</taxon>
        <taxon>Oceanospirillales</taxon>
        <taxon>Alcanivoracaceae</taxon>
        <taxon>Alloalcanivorax</taxon>
    </lineage>
</organism>
<comment type="caution">
    <text evidence="2">The sequence shown here is derived from an EMBL/GenBank/DDBJ whole genome shotgun (WGS) entry which is preliminary data.</text>
</comment>
<dbReference type="InterPro" id="IPR002711">
    <property type="entry name" value="HNH"/>
</dbReference>
<protein>
    <submittedName>
        <fullName evidence="2">Restriction endonuclease</fullName>
    </submittedName>
</protein>
<accession>A0ABS0ANN9</accession>
<feature type="domain" description="HNH nuclease" evidence="1">
    <location>
        <begin position="141"/>
        <end position="200"/>
    </location>
</feature>
<evidence type="ECO:0000313" key="2">
    <source>
        <dbReference type="EMBL" id="MBF5055739.1"/>
    </source>
</evidence>
<dbReference type="SMART" id="SM00507">
    <property type="entry name" value="HNHc"/>
    <property type="match status" value="1"/>
</dbReference>
<keyword evidence="2" id="KW-0255">Endonuclease</keyword>
<keyword evidence="2" id="KW-0540">Nuclease</keyword>
<dbReference type="Gene3D" id="1.10.30.50">
    <property type="match status" value="1"/>
</dbReference>
<gene>
    <name evidence="2" type="ORF">Y5W_01033</name>
</gene>